<dbReference type="Pfam" id="PF00933">
    <property type="entry name" value="Glyco_hydro_3"/>
    <property type="match status" value="1"/>
</dbReference>
<dbReference type="SMART" id="SM01217">
    <property type="entry name" value="Fn3_like"/>
    <property type="match status" value="1"/>
</dbReference>
<evidence type="ECO:0000256" key="3">
    <source>
        <dbReference type="SAM" id="Coils"/>
    </source>
</evidence>
<evidence type="ECO:0000259" key="6">
    <source>
        <dbReference type="SMART" id="SM01217"/>
    </source>
</evidence>
<dbReference type="Proteomes" id="UP000049828">
    <property type="component" value="Unassembled WGS sequence"/>
</dbReference>
<dbReference type="AlphaFoldDB" id="A0A0M6WZG7"/>
<dbReference type="SUPFAM" id="SSF51445">
    <property type="entry name" value="(Trans)glycosidases"/>
    <property type="match status" value="1"/>
</dbReference>
<dbReference type="Gene3D" id="2.60.40.10">
    <property type="entry name" value="Immunoglobulins"/>
    <property type="match status" value="1"/>
</dbReference>
<accession>A0A0M6WZG7</accession>
<evidence type="ECO:0000313" key="8">
    <source>
        <dbReference type="Proteomes" id="UP000049828"/>
    </source>
</evidence>
<evidence type="ECO:0000256" key="4">
    <source>
        <dbReference type="SAM" id="MobiDB-lite"/>
    </source>
</evidence>
<keyword evidence="8" id="KW-1185">Reference proteome</keyword>
<keyword evidence="3" id="KW-0175">Coiled coil</keyword>
<comment type="similarity">
    <text evidence="1">Belongs to the glycosyl hydrolase 3 family.</text>
</comment>
<evidence type="ECO:0000256" key="1">
    <source>
        <dbReference type="ARBA" id="ARBA00005336"/>
    </source>
</evidence>
<dbReference type="InterPro" id="IPR026891">
    <property type="entry name" value="Fn3-like"/>
</dbReference>
<dbReference type="RefSeq" id="WP_055040240.1">
    <property type="nucleotide sequence ID" value="NZ_CVRS01000098.1"/>
</dbReference>
<feature type="domain" description="Fibronectin type III-like" evidence="6">
    <location>
        <begin position="421"/>
        <end position="498"/>
    </location>
</feature>
<dbReference type="PANTHER" id="PTHR42715">
    <property type="entry name" value="BETA-GLUCOSIDASE"/>
    <property type="match status" value="1"/>
</dbReference>
<sequence length="982" mass="108621">MEKKKRYRRNKTKFWTLWAILFAVVMIVFTIANVITVSFASIINTTLNVSTTKITGKDDTSSSNYEFTEAGEQKLASDNEALYAEIVKEGATLVKNNNEALPLKSGEKVSVFGVAQNTELDLVNGLSNDGITVNQGLRDKIAGLAEKYTPIQGTKANEIKWDDVKDEAGSGDAAIVVLSRQTGEGSDATSDPMADYLALSQEEQDELVQLTNMKADGTFKKLIVVVASSNSIDSEFLQDGNALGIDVDAVVWVGMGSYPEYGAQAIADLMTAKDGLDFSGRLVDTFYVDNQLMPEMANAIAMNANTQQADRDLIQDVMEDQGKWAGAQGNYWRTSISYAEGIYHSYRYYETRYEDYILNGNEHGAYDGWSYDGYVAAPFGTGLHYNTGIEYTGFKVEENDADNTFDVTVTVKNNGATDVRHSVPIYMQTPYSDRDQELGIEEGSIKIVGYEKEDIPAGQSVDVTVSVDQTEMASYDEYESKTYIRDEGTYFLTTGNSVHEAMNNILAAKTAENEEAQARMAEFGEAGNSALVWQQDYTFDDQIFAQSEITGFEITNQFDNWDLNKNEDAIEAGNSITYLSRTDWNGTFPKAVVIKMNDAMVEEARPQTYKPDETAIAETPMPVTGKDNGKDTITAVNLIGKDYDDPLWSDFMDQLTVDQLVEEVSVADNIAIDSLLIPKTRDLDGPTSTGSTTNNGINPVGSTSEDLRAATFNKTLLEQVGQQMFGENLIHSAGDTVVGWWGPGMNIHRTPYGGRNYSYYSEDPYVTGMSAAAEIKGCQNVNARAVGKHFVLNDQEANRHGVSEWANEQTIREIYMDQFRLAAQYGGLESVMTSFNRGGMVWTGQDSNLLLNVARGEFGLDGMIITDMYETDYEDAVDGIIGGNTRWLSRSTSSNINDPIQERIDAGDTVFMTALRDAAQRNLWQVVQSFAYDGFNENTQIQVLTPWWQMAIRSVMGVSAALMVLSIVMAVRSYNRKKKVRV</sequence>
<keyword evidence="5" id="KW-0812">Transmembrane</keyword>
<dbReference type="InterPro" id="IPR002772">
    <property type="entry name" value="Glyco_hydro_3_C"/>
</dbReference>
<dbReference type="InterPro" id="IPR036962">
    <property type="entry name" value="Glyco_hydro_3_N_sf"/>
</dbReference>
<keyword evidence="2" id="KW-0378">Hydrolase</keyword>
<dbReference type="EMBL" id="CVRS01000098">
    <property type="protein sequence ID" value="CRL42087.1"/>
    <property type="molecule type" value="Genomic_DNA"/>
</dbReference>
<dbReference type="InterPro" id="IPR013783">
    <property type="entry name" value="Ig-like_fold"/>
</dbReference>
<dbReference type="Pfam" id="PF01915">
    <property type="entry name" value="Glyco_hydro_3_C"/>
    <property type="match status" value="1"/>
</dbReference>
<keyword evidence="5" id="KW-0472">Membrane</keyword>
<dbReference type="Gene3D" id="3.20.20.300">
    <property type="entry name" value="Glycoside hydrolase, family 3, N-terminal domain"/>
    <property type="match status" value="1"/>
</dbReference>
<feature type="transmembrane region" description="Helical" evidence="5">
    <location>
        <begin position="20"/>
        <end position="43"/>
    </location>
</feature>
<keyword evidence="5" id="KW-1133">Transmembrane helix</keyword>
<protein>
    <recommendedName>
        <fullName evidence="6">Fibronectin type III-like domain-containing protein</fullName>
    </recommendedName>
</protein>
<feature type="compositionally biased region" description="Low complexity" evidence="4">
    <location>
        <begin position="687"/>
        <end position="696"/>
    </location>
</feature>
<reference evidence="8" key="1">
    <citation type="submission" date="2015-05" db="EMBL/GenBank/DDBJ databases">
        <authorList>
            <consortium name="Pathogen Informatics"/>
        </authorList>
    </citation>
    <scope>NUCLEOTIDE SEQUENCE [LARGE SCALE GENOMIC DNA]</scope>
    <source>
        <strain evidence="8">L1-83</strain>
    </source>
</reference>
<feature type="region of interest" description="Disordered" evidence="4">
    <location>
        <begin position="683"/>
        <end position="702"/>
    </location>
</feature>
<dbReference type="InterPro" id="IPR001764">
    <property type="entry name" value="Glyco_hydro_3_N"/>
</dbReference>
<evidence type="ECO:0000256" key="2">
    <source>
        <dbReference type="ARBA" id="ARBA00022801"/>
    </source>
</evidence>
<dbReference type="InterPro" id="IPR050288">
    <property type="entry name" value="Cellulose_deg_GH3"/>
</dbReference>
<dbReference type="GO" id="GO:0004553">
    <property type="term" value="F:hydrolase activity, hydrolyzing O-glycosyl compounds"/>
    <property type="evidence" value="ECO:0007669"/>
    <property type="project" value="InterPro"/>
</dbReference>
<dbReference type="OrthoDB" id="98455at2"/>
<dbReference type="SUPFAM" id="SSF52279">
    <property type="entry name" value="Beta-D-glucan exohydrolase, C-terminal domain"/>
    <property type="match status" value="1"/>
</dbReference>
<feature type="coiled-coil region" evidence="3">
    <location>
        <begin position="499"/>
        <end position="526"/>
    </location>
</feature>
<name>A0A0M6WZG7_9FIRM</name>
<organism evidence="7 8">
    <name type="scientific">Roseburia inulinivorans</name>
    <dbReference type="NCBI Taxonomy" id="360807"/>
    <lineage>
        <taxon>Bacteria</taxon>
        <taxon>Bacillati</taxon>
        <taxon>Bacillota</taxon>
        <taxon>Clostridia</taxon>
        <taxon>Lachnospirales</taxon>
        <taxon>Lachnospiraceae</taxon>
        <taxon>Roseburia</taxon>
    </lineage>
</organism>
<dbReference type="InterPro" id="IPR017853">
    <property type="entry name" value="GH"/>
</dbReference>
<dbReference type="PANTHER" id="PTHR42715:SF10">
    <property type="entry name" value="BETA-GLUCOSIDASE"/>
    <property type="match status" value="1"/>
</dbReference>
<dbReference type="GO" id="GO:0005975">
    <property type="term" value="P:carbohydrate metabolic process"/>
    <property type="evidence" value="ECO:0007669"/>
    <property type="project" value="InterPro"/>
</dbReference>
<evidence type="ECO:0000313" key="7">
    <source>
        <dbReference type="EMBL" id="CRL42087.1"/>
    </source>
</evidence>
<dbReference type="Gene3D" id="3.40.50.1700">
    <property type="entry name" value="Glycoside hydrolase family 3 C-terminal domain"/>
    <property type="match status" value="1"/>
</dbReference>
<dbReference type="InterPro" id="IPR036881">
    <property type="entry name" value="Glyco_hydro_3_C_sf"/>
</dbReference>
<proteinExistence type="inferred from homology"/>
<gene>
    <name evidence="7" type="ORF">RIL183_30771</name>
</gene>
<evidence type="ECO:0000256" key="5">
    <source>
        <dbReference type="SAM" id="Phobius"/>
    </source>
</evidence>
<feature type="transmembrane region" description="Helical" evidence="5">
    <location>
        <begin position="947"/>
        <end position="971"/>
    </location>
</feature>